<feature type="binding site" evidence="2">
    <location>
        <position position="78"/>
    </location>
    <ligand>
        <name>7-chloro-L-tryptophan</name>
        <dbReference type="ChEBI" id="CHEBI:58713"/>
    </ligand>
</feature>
<dbReference type="PANTHER" id="PTHR43747">
    <property type="entry name" value="FAD-BINDING PROTEIN"/>
    <property type="match status" value="1"/>
</dbReference>
<accession>A0A290MV12</accession>
<keyword evidence="2" id="KW-0274">FAD</keyword>
<dbReference type="Gene3D" id="3.50.50.60">
    <property type="entry name" value="FAD/NAD(P)-binding domain"/>
    <property type="match status" value="1"/>
</dbReference>
<feature type="binding site" evidence="2">
    <location>
        <begin position="12"/>
        <end position="15"/>
    </location>
    <ligand>
        <name>FAD</name>
        <dbReference type="ChEBI" id="CHEBI:57692"/>
    </ligand>
</feature>
<name>A0A290MV12_CAUVI</name>
<dbReference type="InterPro" id="IPR033856">
    <property type="entry name" value="Trp_halogen"/>
</dbReference>
<organism evidence="3 4">
    <name type="scientific">Caulobacter vibrioides</name>
    <name type="common">Caulobacter crescentus</name>
    <dbReference type="NCBI Taxonomy" id="155892"/>
    <lineage>
        <taxon>Bacteria</taxon>
        <taxon>Pseudomonadati</taxon>
        <taxon>Pseudomonadota</taxon>
        <taxon>Alphaproteobacteria</taxon>
        <taxon>Caulobacterales</taxon>
        <taxon>Caulobacteraceae</taxon>
        <taxon>Caulobacter</taxon>
    </lineage>
</organism>
<dbReference type="InterPro" id="IPR050816">
    <property type="entry name" value="Flavin-dep_Halogenase_NPB"/>
</dbReference>
<sequence>MDPIRKIVIVGGGTAGWISASGLAAVLKGLPIAIELVESAEIGTVGVGEATVPHIRYFNARLGLDEADFMRKTQATIKLGIQFCDWGRKGEAYIHPFGAYGHAIDGLPFHQHWLAARARGEAGPIESYSLPIMASHARKFAPPSADPRSLGSTFNYAYQFDAGLYAQYLRAYSEARGVTRTEGKITSVQQRAEDGFVTGVTLENGRVIEGDLFIDCSGFRGLLIEGALQAGYEDWSRWLPCDRAVAAPCEAVESPTPYTRATADRFGWRWRIPLQHRVGNGHVYCSSYVSDDEATRALVENLDGKLQQDPRFLRFVTGRRKKQWFKNVVAVGLSSGFLEPLESTSIHLIQVAITTLVEMFPHRGFQQADQDEYNRVMDLEFERIRDFLVLHYHANQRDDSPFWIERREGPIPDSLAYKMALFRERGAVVGYKDGFFLEPSWLAVYFGQNILPHGHDPLVAASDPARTAKIMADLSTAVTRTVEAMPTHEAFLRAMAQTRSPA</sequence>
<dbReference type="Proteomes" id="UP000217311">
    <property type="component" value="Chromosome"/>
</dbReference>
<dbReference type="Pfam" id="PF04820">
    <property type="entry name" value="Trp_halogenase"/>
    <property type="match status" value="1"/>
</dbReference>
<keyword evidence="2" id="KW-0547">Nucleotide-binding</keyword>
<reference evidence="4" key="1">
    <citation type="submission" date="2017-09" db="EMBL/GenBank/DDBJ databases">
        <title>Genome evolution observed in wild isolates of Caulobacter crescentus.</title>
        <authorList>
            <person name="Ely B."/>
            <person name="Wilson K."/>
            <person name="Scott D."/>
        </authorList>
    </citation>
    <scope>NUCLEOTIDE SEQUENCE [LARGE SCALE GENOMIC DNA]</scope>
    <source>
        <strain evidence="4">CB13b1a</strain>
    </source>
</reference>
<evidence type="ECO:0000256" key="2">
    <source>
        <dbReference type="PIRSR" id="PIRSR011396-2"/>
    </source>
</evidence>
<dbReference type="PIRSF" id="PIRSF011396">
    <property type="entry name" value="Trp_halogenase"/>
    <property type="match status" value="1"/>
</dbReference>
<evidence type="ECO:0000313" key="4">
    <source>
        <dbReference type="Proteomes" id="UP000217311"/>
    </source>
</evidence>
<dbReference type="GO" id="GO:0004497">
    <property type="term" value="F:monooxygenase activity"/>
    <property type="evidence" value="ECO:0007669"/>
    <property type="project" value="InterPro"/>
</dbReference>
<dbReference type="AlphaFoldDB" id="A0A290MV12"/>
<feature type="active site" evidence="1">
    <location>
        <position position="78"/>
    </location>
</feature>
<dbReference type="PANTHER" id="PTHR43747:SF4">
    <property type="entry name" value="FLAVIN-DEPENDENT TRYPTOPHAN HALOGENASE"/>
    <property type="match status" value="1"/>
</dbReference>
<proteinExistence type="predicted"/>
<feature type="binding site" evidence="2">
    <location>
        <position position="346"/>
    </location>
    <ligand>
        <name>L-tryptophan</name>
        <dbReference type="ChEBI" id="CHEBI:57912"/>
    </ligand>
</feature>
<gene>
    <name evidence="3" type="ORF">CA606_01220</name>
</gene>
<dbReference type="SUPFAM" id="SSF51905">
    <property type="entry name" value="FAD/NAD(P)-binding domain"/>
    <property type="match status" value="1"/>
</dbReference>
<dbReference type="RefSeq" id="WP_096050544.1">
    <property type="nucleotide sequence ID" value="NZ_CP023315.3"/>
</dbReference>
<keyword evidence="2" id="KW-0285">Flavoprotein</keyword>
<evidence type="ECO:0000256" key="1">
    <source>
        <dbReference type="PIRSR" id="PIRSR011396-1"/>
    </source>
</evidence>
<feature type="binding site" evidence="2">
    <location>
        <position position="333"/>
    </location>
    <ligand>
        <name>FAD</name>
        <dbReference type="ChEBI" id="CHEBI:57692"/>
    </ligand>
</feature>
<feature type="binding site" evidence="2">
    <location>
        <position position="342"/>
    </location>
    <ligand>
        <name>L-tryptophan</name>
        <dbReference type="ChEBI" id="CHEBI:57912"/>
    </ligand>
</feature>
<protein>
    <submittedName>
        <fullName evidence="3">Tryptophan 7-halogenase</fullName>
    </submittedName>
</protein>
<evidence type="ECO:0000313" key="3">
    <source>
        <dbReference type="EMBL" id="ATC31078.1"/>
    </source>
</evidence>
<dbReference type="InterPro" id="IPR006905">
    <property type="entry name" value="Flavin_halogenase"/>
</dbReference>
<dbReference type="GO" id="GO:0000166">
    <property type="term" value="F:nucleotide binding"/>
    <property type="evidence" value="ECO:0007669"/>
    <property type="project" value="UniProtKB-KW"/>
</dbReference>
<dbReference type="EMBL" id="CP023315">
    <property type="protein sequence ID" value="ATC31078.1"/>
    <property type="molecule type" value="Genomic_DNA"/>
</dbReference>
<dbReference type="InterPro" id="IPR036188">
    <property type="entry name" value="FAD/NAD-bd_sf"/>
</dbReference>